<proteinExistence type="predicted"/>
<feature type="transmembrane region" description="Helical" evidence="1">
    <location>
        <begin position="160"/>
        <end position="180"/>
    </location>
</feature>
<comment type="caution">
    <text evidence="2">The sequence shown here is derived from an EMBL/GenBank/DDBJ whole genome shotgun (WGS) entry which is preliminary data.</text>
</comment>
<feature type="transmembrane region" description="Helical" evidence="1">
    <location>
        <begin position="72"/>
        <end position="93"/>
    </location>
</feature>
<organism evidence="2 3">
    <name type="scientific">Zunongwangia pacifica</name>
    <dbReference type="NCBI Taxonomy" id="2911062"/>
    <lineage>
        <taxon>Bacteria</taxon>
        <taxon>Pseudomonadati</taxon>
        <taxon>Bacteroidota</taxon>
        <taxon>Flavobacteriia</taxon>
        <taxon>Flavobacteriales</taxon>
        <taxon>Flavobacteriaceae</taxon>
        <taxon>Zunongwangia</taxon>
    </lineage>
</organism>
<dbReference type="RefSeq" id="WP_249600850.1">
    <property type="nucleotide sequence ID" value="NZ_JAKHSK010000006.1"/>
</dbReference>
<dbReference type="EMBL" id="JAKHSK010000006">
    <property type="protein sequence ID" value="MCL6217875.1"/>
    <property type="molecule type" value="Genomic_DNA"/>
</dbReference>
<name>A0A9X2CKW7_9FLAO</name>
<evidence type="ECO:0000313" key="3">
    <source>
        <dbReference type="Proteomes" id="UP001139521"/>
    </source>
</evidence>
<keyword evidence="1" id="KW-1133">Transmembrane helix</keyword>
<accession>A0A9X2CKW7</accession>
<dbReference type="AlphaFoldDB" id="A0A9X2CKW7"/>
<feature type="transmembrane region" description="Helical" evidence="1">
    <location>
        <begin position="122"/>
        <end position="148"/>
    </location>
</feature>
<reference evidence="2" key="1">
    <citation type="submission" date="2022-01" db="EMBL/GenBank/DDBJ databases">
        <title>Genome sequencing of Zunongwangia sp. M21534 genome.</title>
        <authorList>
            <person name="Chen Y."/>
            <person name="Dong C."/>
            <person name="Shao Z."/>
        </authorList>
    </citation>
    <scope>NUCLEOTIDE SEQUENCE</scope>
    <source>
        <strain evidence="2">MCCC M21534</strain>
    </source>
</reference>
<keyword evidence="3" id="KW-1185">Reference proteome</keyword>
<feature type="transmembrane region" description="Helical" evidence="1">
    <location>
        <begin position="43"/>
        <end position="66"/>
    </location>
</feature>
<protein>
    <submittedName>
        <fullName evidence="2">Uncharacterized protein</fullName>
    </submittedName>
</protein>
<evidence type="ECO:0000313" key="2">
    <source>
        <dbReference type="EMBL" id="MCL6217875.1"/>
    </source>
</evidence>
<evidence type="ECO:0000256" key="1">
    <source>
        <dbReference type="SAM" id="Phobius"/>
    </source>
</evidence>
<keyword evidence="1" id="KW-0812">Transmembrane</keyword>
<gene>
    <name evidence="2" type="ORF">L1967_06145</name>
</gene>
<dbReference type="Proteomes" id="UP001139521">
    <property type="component" value="Unassembled WGS sequence"/>
</dbReference>
<keyword evidence="1" id="KW-0472">Membrane</keyword>
<sequence>MDIDKLRNSWQQQEEKLESTRSLNIAVLKELKLENAKSRIKQLLYLPIGTLLFFSLVICYATYFTISNFGVWYFTFSGIVMLLFSFAFVFSSVNQLRIILKLDYQQPVTMLQRQLSRLKLSVIYNLKIAAAILPFSPFVGLFAIKAIFNFDATQVISLQQIWIFAGITVILQILTLFFSAKLRSQNKDKNYINWLLQGSGSQIEEAKSFLSEIEDFEQKSKI</sequence>